<dbReference type="SMART" id="SM00232">
    <property type="entry name" value="JAB_MPN"/>
    <property type="match status" value="1"/>
</dbReference>
<sequence length="399" mass="44147">MDTEIARKTFEFANNIVEVDPAQDQLYQFDSVEQQQILNAKPWTTDPHYFTKVQISAVALIKMVMHARSGGSIEVMGLMQGKISGNTMIIMDAYALPVEGTETRVNAQEQGYEYMVQYLTLIRQVGRLENAIGWYHSHPGYGCWLSGIDVTTQMTNQQYQDPFVAVVIDPNRTISAGKVEIGAFRTFPAGYKAPEDGPSEYQTIPLSKIEDFGVHCKQYYQLEISNFKSTLDTHLLELLWNKYWINTLSQSPLITNREYAARQIKDLAEKLEQTETQLQQSGRISGFMSGGSGNRTSHSVVIQSNATSPTTSSATSSSVAGAPSNASASAATSNTTSEKKKIEESPLSKVTRDSTKITVEAAHGLISQVLKNVLFNKSYTTNKKVEEPVPVAETNNQES</sequence>
<dbReference type="InterPro" id="IPR050242">
    <property type="entry name" value="JAMM_MPN+_peptidase_M67A"/>
</dbReference>
<protein>
    <recommendedName>
        <fullName evidence="3">COP9 signalosome complex subunit 5</fullName>
    </recommendedName>
</protein>
<gene>
    <name evidence="12" type="ORF">ALEPTO_LOCUS5969</name>
</gene>
<feature type="compositionally biased region" description="Basic and acidic residues" evidence="10">
    <location>
        <begin position="337"/>
        <end position="351"/>
    </location>
</feature>
<feature type="region of interest" description="Disordered" evidence="10">
    <location>
        <begin position="278"/>
        <end position="297"/>
    </location>
</feature>
<dbReference type="PROSITE" id="PS50249">
    <property type="entry name" value="MPN"/>
    <property type="match status" value="1"/>
</dbReference>
<feature type="domain" description="MPN" evidence="11">
    <location>
        <begin position="53"/>
        <end position="190"/>
    </location>
</feature>
<reference evidence="12" key="1">
    <citation type="submission" date="2021-06" db="EMBL/GenBank/DDBJ databases">
        <authorList>
            <person name="Kallberg Y."/>
            <person name="Tangrot J."/>
            <person name="Rosling A."/>
        </authorList>
    </citation>
    <scope>NUCLEOTIDE SEQUENCE</scope>
    <source>
        <strain evidence="12">FL130A</strain>
    </source>
</reference>
<evidence type="ECO:0000256" key="5">
    <source>
        <dbReference type="ARBA" id="ARBA00022723"/>
    </source>
</evidence>
<keyword evidence="9" id="KW-0482">Metalloprotease</keyword>
<dbReference type="GO" id="GO:0006508">
    <property type="term" value="P:proteolysis"/>
    <property type="evidence" value="ECO:0007669"/>
    <property type="project" value="UniProtKB-KW"/>
</dbReference>
<dbReference type="GO" id="GO:0008237">
    <property type="term" value="F:metallopeptidase activity"/>
    <property type="evidence" value="ECO:0007669"/>
    <property type="project" value="UniProtKB-KW"/>
</dbReference>
<dbReference type="InterPro" id="IPR037518">
    <property type="entry name" value="MPN"/>
</dbReference>
<dbReference type="Proteomes" id="UP000789508">
    <property type="component" value="Unassembled WGS sequence"/>
</dbReference>
<keyword evidence="5" id="KW-0479">Metal-binding</keyword>
<dbReference type="EMBL" id="CAJVPS010001876">
    <property type="protein sequence ID" value="CAG8552989.1"/>
    <property type="molecule type" value="Genomic_DNA"/>
</dbReference>
<comment type="subunit">
    <text evidence="2">Component of the COP9 signalosome (CSN) complex.</text>
</comment>
<keyword evidence="8" id="KW-0862">Zinc</keyword>
<evidence type="ECO:0000256" key="4">
    <source>
        <dbReference type="ARBA" id="ARBA00022670"/>
    </source>
</evidence>
<dbReference type="Pfam" id="PF18323">
    <property type="entry name" value="CSN5_C"/>
    <property type="match status" value="1"/>
</dbReference>
<organism evidence="12 13">
    <name type="scientific">Ambispora leptoticha</name>
    <dbReference type="NCBI Taxonomy" id="144679"/>
    <lineage>
        <taxon>Eukaryota</taxon>
        <taxon>Fungi</taxon>
        <taxon>Fungi incertae sedis</taxon>
        <taxon>Mucoromycota</taxon>
        <taxon>Glomeromycotina</taxon>
        <taxon>Glomeromycetes</taxon>
        <taxon>Archaeosporales</taxon>
        <taxon>Ambisporaceae</taxon>
        <taxon>Ambispora</taxon>
    </lineage>
</organism>
<evidence type="ECO:0000313" key="13">
    <source>
        <dbReference type="Proteomes" id="UP000789508"/>
    </source>
</evidence>
<dbReference type="FunFam" id="3.40.140.10:FF:000003">
    <property type="entry name" value="COP9 signalosome complex subunit 5"/>
    <property type="match status" value="1"/>
</dbReference>
<dbReference type="AlphaFoldDB" id="A0A9N9B4D9"/>
<dbReference type="GO" id="GO:0046872">
    <property type="term" value="F:metal ion binding"/>
    <property type="evidence" value="ECO:0007669"/>
    <property type="project" value="UniProtKB-KW"/>
</dbReference>
<evidence type="ECO:0000256" key="3">
    <source>
        <dbReference type="ARBA" id="ARBA00014880"/>
    </source>
</evidence>
<keyword evidence="6" id="KW-0736">Signalosome</keyword>
<dbReference type="CDD" id="cd08069">
    <property type="entry name" value="MPN_RPN11_CSN5"/>
    <property type="match status" value="1"/>
</dbReference>
<dbReference type="SUPFAM" id="SSF102712">
    <property type="entry name" value="JAB1/MPN domain"/>
    <property type="match status" value="1"/>
</dbReference>
<name>A0A9N9B4D9_9GLOM</name>
<feature type="region of interest" description="Disordered" evidence="10">
    <location>
        <begin position="302"/>
        <end position="351"/>
    </location>
</feature>
<dbReference type="Pfam" id="PF01398">
    <property type="entry name" value="JAB"/>
    <property type="match status" value="1"/>
</dbReference>
<dbReference type="PANTHER" id="PTHR10410">
    <property type="entry name" value="EUKARYOTIC TRANSLATION INITIATION FACTOR 3 -RELATED"/>
    <property type="match status" value="1"/>
</dbReference>
<evidence type="ECO:0000256" key="9">
    <source>
        <dbReference type="ARBA" id="ARBA00023049"/>
    </source>
</evidence>
<evidence type="ECO:0000256" key="6">
    <source>
        <dbReference type="ARBA" id="ARBA00022790"/>
    </source>
</evidence>
<evidence type="ECO:0000256" key="1">
    <source>
        <dbReference type="ARBA" id="ARBA00006008"/>
    </source>
</evidence>
<accession>A0A9N9B4D9</accession>
<feature type="compositionally biased region" description="Low complexity" evidence="10">
    <location>
        <begin position="304"/>
        <end position="336"/>
    </location>
</feature>
<dbReference type="InterPro" id="IPR000555">
    <property type="entry name" value="JAMM/MPN+_dom"/>
</dbReference>
<dbReference type="GO" id="GO:0008180">
    <property type="term" value="C:COP9 signalosome"/>
    <property type="evidence" value="ECO:0007669"/>
    <property type="project" value="UniProtKB-KW"/>
</dbReference>
<keyword evidence="4" id="KW-0645">Protease</keyword>
<dbReference type="GO" id="GO:0000338">
    <property type="term" value="P:protein deneddylation"/>
    <property type="evidence" value="ECO:0007669"/>
    <property type="project" value="UniProtKB-ARBA"/>
</dbReference>
<dbReference type="Gene3D" id="3.40.140.10">
    <property type="entry name" value="Cytidine Deaminase, domain 2"/>
    <property type="match status" value="1"/>
</dbReference>
<dbReference type="OrthoDB" id="605656at2759"/>
<keyword evidence="13" id="KW-1185">Reference proteome</keyword>
<keyword evidence="7" id="KW-0378">Hydrolase</keyword>
<dbReference type="InterPro" id="IPR040961">
    <property type="entry name" value="CSN5_C"/>
</dbReference>
<comment type="caution">
    <text evidence="12">The sequence shown here is derived from an EMBL/GenBank/DDBJ whole genome shotgun (WGS) entry which is preliminary data.</text>
</comment>
<evidence type="ECO:0000256" key="7">
    <source>
        <dbReference type="ARBA" id="ARBA00022801"/>
    </source>
</evidence>
<evidence type="ECO:0000256" key="8">
    <source>
        <dbReference type="ARBA" id="ARBA00022833"/>
    </source>
</evidence>
<evidence type="ECO:0000313" key="12">
    <source>
        <dbReference type="EMBL" id="CAG8552989.1"/>
    </source>
</evidence>
<evidence type="ECO:0000256" key="10">
    <source>
        <dbReference type="SAM" id="MobiDB-lite"/>
    </source>
</evidence>
<comment type="similarity">
    <text evidence="1">Belongs to the peptidase M67A family. CSN5 subfamily.</text>
</comment>
<evidence type="ECO:0000256" key="2">
    <source>
        <dbReference type="ARBA" id="ARBA00011098"/>
    </source>
</evidence>
<proteinExistence type="inferred from homology"/>
<evidence type="ECO:0000259" key="11">
    <source>
        <dbReference type="PROSITE" id="PS50249"/>
    </source>
</evidence>